<keyword evidence="5 9" id="KW-0812">Transmembrane</keyword>
<comment type="caution">
    <text evidence="11">The sequence shown here is derived from an EMBL/GenBank/DDBJ whole genome shotgun (WGS) entry which is preliminary data.</text>
</comment>
<comment type="subcellular location">
    <subcellularLocation>
        <location evidence="1 9">Cell inner membrane</location>
        <topology evidence="1 9">Multi-pass membrane protein</topology>
    </subcellularLocation>
</comment>
<dbReference type="GO" id="GO:0022857">
    <property type="term" value="F:transmembrane transporter activity"/>
    <property type="evidence" value="ECO:0007669"/>
    <property type="project" value="UniProtKB-UniRule"/>
</dbReference>
<proteinExistence type="inferred from homology"/>
<keyword evidence="2 9" id="KW-0813">Transport</keyword>
<evidence type="ECO:0000256" key="5">
    <source>
        <dbReference type="ARBA" id="ARBA00022692"/>
    </source>
</evidence>
<evidence type="ECO:0000256" key="7">
    <source>
        <dbReference type="ARBA" id="ARBA00023136"/>
    </source>
</evidence>
<evidence type="ECO:0000259" key="10">
    <source>
        <dbReference type="Pfam" id="PF04290"/>
    </source>
</evidence>
<reference evidence="11 12" key="1">
    <citation type="submission" date="2015-12" db="EMBL/GenBank/DDBJ databases">
        <authorList>
            <person name="Shamseldin A."/>
            <person name="Moawad H."/>
            <person name="Abd El-Rahim W.M."/>
            <person name="Sadowsky M.J."/>
        </authorList>
    </citation>
    <scope>NUCLEOTIDE SEQUENCE [LARGE SCALE GENOMIC DNA]</scope>
    <source>
        <strain evidence="11 12">ZGT118</strain>
    </source>
</reference>
<dbReference type="OrthoDB" id="7875814at2"/>
<protein>
    <recommendedName>
        <fullName evidence="9">TRAP transporter small permease protein</fullName>
    </recommendedName>
</protein>
<evidence type="ECO:0000313" key="12">
    <source>
        <dbReference type="Proteomes" id="UP000053791"/>
    </source>
</evidence>
<dbReference type="AlphaFoldDB" id="A0A0X3U5W8"/>
<feature type="transmembrane region" description="Helical" evidence="9">
    <location>
        <begin position="70"/>
        <end position="91"/>
    </location>
</feature>
<gene>
    <name evidence="11" type="ORF">AVO45_18595</name>
</gene>
<feature type="transmembrane region" description="Helical" evidence="9">
    <location>
        <begin position="20"/>
        <end position="38"/>
    </location>
</feature>
<evidence type="ECO:0000256" key="4">
    <source>
        <dbReference type="ARBA" id="ARBA00022519"/>
    </source>
</evidence>
<evidence type="ECO:0000256" key="9">
    <source>
        <dbReference type="RuleBase" id="RU369079"/>
    </source>
</evidence>
<keyword evidence="7 9" id="KW-0472">Membrane</keyword>
<feature type="domain" description="Tripartite ATP-independent periplasmic transporters DctQ component" evidence="10">
    <location>
        <begin position="34"/>
        <end position="169"/>
    </location>
</feature>
<dbReference type="GO" id="GO:0005886">
    <property type="term" value="C:plasma membrane"/>
    <property type="evidence" value="ECO:0007669"/>
    <property type="project" value="UniProtKB-SubCell"/>
</dbReference>
<evidence type="ECO:0000256" key="6">
    <source>
        <dbReference type="ARBA" id="ARBA00022989"/>
    </source>
</evidence>
<accession>A0A0X3U5W8</accession>
<comment type="similarity">
    <text evidence="8 9">Belongs to the TRAP transporter small permease family.</text>
</comment>
<sequence length="184" mass="19430">MTVGSVPVAVSSLLKVWHLVERWIAVIAFTLIGALIFADVAGREVIGPVGTALGFEMGSTGVYGAGKISLFLLVIGAFAGLGVSVATGTQIVPRIAFSWVPASWAPHVDRIANLLSGLVFVAVTYYGWVFVSASRDIGTVMPGLDMPVWIIQAAIPIGFLSAAIRYFVFAIWPASAPAREEIPE</sequence>
<evidence type="ECO:0000313" key="11">
    <source>
        <dbReference type="EMBL" id="KUJ83192.1"/>
    </source>
</evidence>
<dbReference type="InterPro" id="IPR055348">
    <property type="entry name" value="DctQ"/>
</dbReference>
<dbReference type="Proteomes" id="UP000053791">
    <property type="component" value="Unassembled WGS sequence"/>
</dbReference>
<keyword evidence="4 9" id="KW-0997">Cell inner membrane</keyword>
<dbReference type="Pfam" id="PF04290">
    <property type="entry name" value="DctQ"/>
    <property type="match status" value="1"/>
</dbReference>
<organism evidence="11 12">
    <name type="scientific">Ruegeria marisrubri</name>
    <dbReference type="NCBI Taxonomy" id="1685379"/>
    <lineage>
        <taxon>Bacteria</taxon>
        <taxon>Pseudomonadati</taxon>
        <taxon>Pseudomonadota</taxon>
        <taxon>Alphaproteobacteria</taxon>
        <taxon>Rhodobacterales</taxon>
        <taxon>Roseobacteraceae</taxon>
        <taxon>Ruegeria</taxon>
    </lineage>
</organism>
<evidence type="ECO:0000256" key="2">
    <source>
        <dbReference type="ARBA" id="ARBA00022448"/>
    </source>
</evidence>
<dbReference type="InterPro" id="IPR007387">
    <property type="entry name" value="TRAP_DctQ"/>
</dbReference>
<dbReference type="EMBL" id="LQBQ01000007">
    <property type="protein sequence ID" value="KUJ83192.1"/>
    <property type="molecule type" value="Genomic_DNA"/>
</dbReference>
<dbReference type="RefSeq" id="WP_068345239.1">
    <property type="nucleotide sequence ID" value="NZ_LQBQ01000007.1"/>
</dbReference>
<feature type="transmembrane region" description="Helical" evidence="9">
    <location>
        <begin position="149"/>
        <end position="172"/>
    </location>
</feature>
<keyword evidence="3" id="KW-1003">Cell membrane</keyword>
<keyword evidence="12" id="KW-1185">Reference proteome</keyword>
<keyword evidence="6 9" id="KW-1133">Transmembrane helix</keyword>
<evidence type="ECO:0000256" key="3">
    <source>
        <dbReference type="ARBA" id="ARBA00022475"/>
    </source>
</evidence>
<dbReference type="STRING" id="1685379.AVO45_18595"/>
<dbReference type="PANTHER" id="PTHR35011">
    <property type="entry name" value="2,3-DIKETO-L-GULONATE TRAP TRANSPORTER SMALL PERMEASE PROTEIN YIAM"/>
    <property type="match status" value="1"/>
</dbReference>
<evidence type="ECO:0000256" key="8">
    <source>
        <dbReference type="ARBA" id="ARBA00038436"/>
    </source>
</evidence>
<evidence type="ECO:0000256" key="1">
    <source>
        <dbReference type="ARBA" id="ARBA00004429"/>
    </source>
</evidence>
<name>A0A0X3U5W8_9RHOB</name>
<feature type="transmembrane region" description="Helical" evidence="9">
    <location>
        <begin position="111"/>
        <end position="129"/>
    </location>
</feature>
<comment type="function">
    <text evidence="9">Part of the tripartite ATP-independent periplasmic (TRAP) transport system.</text>
</comment>
<comment type="subunit">
    <text evidence="9">The complex comprises the extracytoplasmic solute receptor protein and the two transmembrane proteins.</text>
</comment>